<evidence type="ECO:0000313" key="1">
    <source>
        <dbReference type="EMBL" id="EEG93088.1"/>
    </source>
</evidence>
<reference evidence="1 2" key="1">
    <citation type="submission" date="2009-02" db="EMBL/GenBank/DDBJ databases">
        <authorList>
            <person name="Fulton L."/>
            <person name="Clifton S."/>
            <person name="Fulton B."/>
            <person name="Xu J."/>
            <person name="Minx P."/>
            <person name="Pepin K.H."/>
            <person name="Johnson M."/>
            <person name="Bhonagiri V."/>
            <person name="Nash W.E."/>
            <person name="Mardis E.R."/>
            <person name="Wilson R.K."/>
        </authorList>
    </citation>
    <scope>NUCLEOTIDE SEQUENCE [LARGE SCALE GENOMIC DNA]</scope>
    <source>
        <strain evidence="1 2">DSM 16841</strain>
    </source>
</reference>
<organism evidence="1 2">
    <name type="scientific">Roseburia inulinivorans DSM 16841</name>
    <dbReference type="NCBI Taxonomy" id="622312"/>
    <lineage>
        <taxon>Bacteria</taxon>
        <taxon>Bacillati</taxon>
        <taxon>Bacillota</taxon>
        <taxon>Clostridia</taxon>
        <taxon>Lachnospirales</taxon>
        <taxon>Lachnospiraceae</taxon>
        <taxon>Roseburia</taxon>
    </lineage>
</organism>
<protein>
    <submittedName>
        <fullName evidence="1">Uncharacterized protein</fullName>
    </submittedName>
</protein>
<accession>C0FWA9</accession>
<evidence type="ECO:0000313" key="2">
    <source>
        <dbReference type="Proteomes" id="UP000003561"/>
    </source>
</evidence>
<dbReference type="Proteomes" id="UP000003561">
    <property type="component" value="Unassembled WGS sequence"/>
</dbReference>
<name>C0FWA9_9FIRM</name>
<comment type="caution">
    <text evidence="1">The sequence shown here is derived from an EMBL/GenBank/DDBJ whole genome shotgun (WGS) entry which is preliminary data.</text>
</comment>
<dbReference type="AlphaFoldDB" id="C0FWA9"/>
<reference evidence="1 2" key="2">
    <citation type="submission" date="2009-03" db="EMBL/GenBank/DDBJ databases">
        <title>Draft genome sequence of Roseburia inulinivorans (DSM 16841).</title>
        <authorList>
            <person name="Sudarsanam P."/>
            <person name="Ley R."/>
            <person name="Guruge J."/>
            <person name="Turnbaugh P.J."/>
            <person name="Mahowald M."/>
            <person name="Liep D."/>
            <person name="Gordon J."/>
        </authorList>
    </citation>
    <scope>NUCLEOTIDE SEQUENCE [LARGE SCALE GENOMIC DNA]</scope>
    <source>
        <strain evidence="1 2">DSM 16841</strain>
    </source>
</reference>
<sequence length="60" mass="6855">MTNDELNEKIRQACTHAAPDVLDAVLSDCNEQKGRVILMTTENKKKHGQFEWQVWLPVCA</sequence>
<dbReference type="EMBL" id="ACFY01000117">
    <property type="protein sequence ID" value="EEG93088.1"/>
    <property type="molecule type" value="Genomic_DNA"/>
</dbReference>
<gene>
    <name evidence="1" type="ORF">ROSEINA2194_03036</name>
</gene>
<proteinExistence type="predicted"/>
<dbReference type="RefSeq" id="WP_007888104.1">
    <property type="nucleotide sequence ID" value="NZ_ACFY01000117.1"/>
</dbReference>